<evidence type="ECO:0000313" key="4">
    <source>
        <dbReference type="Proteomes" id="UP000291838"/>
    </source>
</evidence>
<proteinExistence type="predicted"/>
<dbReference type="EMBL" id="SDWS01000007">
    <property type="protein sequence ID" value="RYB89447.1"/>
    <property type="molecule type" value="Genomic_DNA"/>
</dbReference>
<organism evidence="3 4">
    <name type="scientific">Nocardioides glacieisoli</name>
    <dbReference type="NCBI Taxonomy" id="1168730"/>
    <lineage>
        <taxon>Bacteria</taxon>
        <taxon>Bacillati</taxon>
        <taxon>Actinomycetota</taxon>
        <taxon>Actinomycetes</taxon>
        <taxon>Propionibacteriales</taxon>
        <taxon>Nocardioidaceae</taxon>
        <taxon>Nocardioides</taxon>
    </lineage>
</organism>
<protein>
    <submittedName>
        <fullName evidence="3">Uncharacterized protein</fullName>
    </submittedName>
</protein>
<name>A0A4Q2RL77_9ACTN</name>
<dbReference type="OrthoDB" id="3786448at2"/>
<feature type="compositionally biased region" description="Low complexity" evidence="1">
    <location>
        <begin position="210"/>
        <end position="222"/>
    </location>
</feature>
<keyword evidence="2" id="KW-0732">Signal</keyword>
<comment type="caution">
    <text evidence="3">The sequence shown here is derived from an EMBL/GenBank/DDBJ whole genome shotgun (WGS) entry which is preliminary data.</text>
</comment>
<feature type="region of interest" description="Disordered" evidence="1">
    <location>
        <begin position="195"/>
        <end position="251"/>
    </location>
</feature>
<sequence>MKPRSAVVPVVVAALVLVASIGGSAPAAHPGPTQGALDLLASAHPTAVEPAVTDAVHDVGRARGREVEADTAALTSTTCDGCTGESTALHVVYLSRPQRADLDNVATAWAQACTGCTSTALSVQVVVVRGAPTLAPNNRALSLTAACQGCRTSALAFQVVLVADRATPLSDDALGELRAWFDEQAAVLRASVVVAPPPSATPTPSPTPTTEPTTGPVETPTPYALPSDGATTEPPPAQARPTSARRLRRDATSALGVLEQLLADDLGGETFSADVEVGS</sequence>
<evidence type="ECO:0000313" key="3">
    <source>
        <dbReference type="EMBL" id="RYB89447.1"/>
    </source>
</evidence>
<dbReference type="RefSeq" id="WP_129477536.1">
    <property type="nucleotide sequence ID" value="NZ_SDWS01000007.1"/>
</dbReference>
<accession>A0A4Q2RL77</accession>
<feature type="chain" id="PRO_5020436818" evidence="2">
    <location>
        <begin position="28"/>
        <end position="279"/>
    </location>
</feature>
<dbReference type="Proteomes" id="UP000291838">
    <property type="component" value="Unassembled WGS sequence"/>
</dbReference>
<dbReference type="AlphaFoldDB" id="A0A4Q2RL77"/>
<reference evidence="3 4" key="1">
    <citation type="submission" date="2019-01" db="EMBL/GenBank/DDBJ databases">
        <title>Novel species of Nocardioides.</title>
        <authorList>
            <person name="Liu Q."/>
            <person name="Xin Y.-H."/>
        </authorList>
    </citation>
    <scope>NUCLEOTIDE SEQUENCE [LARGE SCALE GENOMIC DNA]</scope>
    <source>
        <strain evidence="3 4">HLT3-15</strain>
    </source>
</reference>
<feature type="compositionally biased region" description="Pro residues" evidence="1">
    <location>
        <begin position="195"/>
        <end position="209"/>
    </location>
</feature>
<evidence type="ECO:0000256" key="1">
    <source>
        <dbReference type="SAM" id="MobiDB-lite"/>
    </source>
</evidence>
<evidence type="ECO:0000256" key="2">
    <source>
        <dbReference type="SAM" id="SignalP"/>
    </source>
</evidence>
<gene>
    <name evidence="3" type="ORF">EUA06_15865</name>
</gene>
<feature type="signal peptide" evidence="2">
    <location>
        <begin position="1"/>
        <end position="27"/>
    </location>
</feature>
<keyword evidence="4" id="KW-1185">Reference proteome</keyword>